<dbReference type="Proteomes" id="UP000281553">
    <property type="component" value="Unassembled WGS sequence"/>
</dbReference>
<dbReference type="EMBL" id="UYRU01066446">
    <property type="protein sequence ID" value="VDN16603.1"/>
    <property type="molecule type" value="Genomic_DNA"/>
</dbReference>
<evidence type="ECO:0000313" key="6">
    <source>
        <dbReference type="Proteomes" id="UP000281553"/>
    </source>
</evidence>
<evidence type="ECO:0000256" key="3">
    <source>
        <dbReference type="PROSITE-ProRule" id="PRU00176"/>
    </source>
</evidence>
<dbReference type="AlphaFoldDB" id="A0A3P7LZU7"/>
<dbReference type="GO" id="GO:0003723">
    <property type="term" value="F:RNA binding"/>
    <property type="evidence" value="ECO:0007669"/>
    <property type="project" value="UniProtKB-UniRule"/>
</dbReference>
<dbReference type="InterPro" id="IPR035979">
    <property type="entry name" value="RBD_domain_sf"/>
</dbReference>
<evidence type="ECO:0000259" key="4">
    <source>
        <dbReference type="PROSITE" id="PS50102"/>
    </source>
</evidence>
<sequence>MTHPEDPLFLFAFSEERKLFVGMLSKQQNEEDVRRLFEPFGTIEECTILRDQNGNSKGCAFVKFSTQAEAQAAIVALHGSQTMLVSPV</sequence>
<evidence type="ECO:0000256" key="2">
    <source>
        <dbReference type="ARBA" id="ARBA00022884"/>
    </source>
</evidence>
<evidence type="ECO:0000256" key="1">
    <source>
        <dbReference type="ARBA" id="ARBA00022737"/>
    </source>
</evidence>
<name>A0A3P7LZU7_DIBLA</name>
<reference evidence="5 6" key="1">
    <citation type="submission" date="2018-11" db="EMBL/GenBank/DDBJ databases">
        <authorList>
            <consortium name="Pathogen Informatics"/>
        </authorList>
    </citation>
    <scope>NUCLEOTIDE SEQUENCE [LARGE SCALE GENOMIC DNA]</scope>
</reference>
<dbReference type="Gene3D" id="3.30.70.330">
    <property type="match status" value="1"/>
</dbReference>
<keyword evidence="6" id="KW-1185">Reference proteome</keyword>
<dbReference type="PANTHER" id="PTHR24012">
    <property type="entry name" value="RNA BINDING PROTEIN"/>
    <property type="match status" value="1"/>
</dbReference>
<dbReference type="FunFam" id="3.30.70.330:FF:000198">
    <property type="entry name" value="CUGBP Elav-like family member 6 isoform X3"/>
    <property type="match status" value="1"/>
</dbReference>
<dbReference type="SMART" id="SM00360">
    <property type="entry name" value="RRM"/>
    <property type="match status" value="1"/>
</dbReference>
<dbReference type="InterPro" id="IPR000504">
    <property type="entry name" value="RRM_dom"/>
</dbReference>
<dbReference type="SUPFAM" id="SSF54928">
    <property type="entry name" value="RNA-binding domain, RBD"/>
    <property type="match status" value="1"/>
</dbReference>
<keyword evidence="1" id="KW-0677">Repeat</keyword>
<proteinExistence type="predicted"/>
<gene>
    <name evidence="5" type="ORF">DILT_LOCUS12434</name>
</gene>
<keyword evidence="2 3" id="KW-0694">RNA-binding</keyword>
<protein>
    <recommendedName>
        <fullName evidence="4">RRM domain-containing protein</fullName>
    </recommendedName>
</protein>
<accession>A0A3P7LZU7</accession>
<dbReference type="InterPro" id="IPR012677">
    <property type="entry name" value="Nucleotide-bd_a/b_plait_sf"/>
</dbReference>
<dbReference type="OrthoDB" id="410044at2759"/>
<dbReference type="Pfam" id="PF00076">
    <property type="entry name" value="RRM_1"/>
    <property type="match status" value="1"/>
</dbReference>
<organism evidence="5 6">
    <name type="scientific">Dibothriocephalus latus</name>
    <name type="common">Fish tapeworm</name>
    <name type="synonym">Diphyllobothrium latum</name>
    <dbReference type="NCBI Taxonomy" id="60516"/>
    <lineage>
        <taxon>Eukaryota</taxon>
        <taxon>Metazoa</taxon>
        <taxon>Spiralia</taxon>
        <taxon>Lophotrochozoa</taxon>
        <taxon>Platyhelminthes</taxon>
        <taxon>Cestoda</taxon>
        <taxon>Eucestoda</taxon>
        <taxon>Diphyllobothriidea</taxon>
        <taxon>Diphyllobothriidae</taxon>
        <taxon>Dibothriocephalus</taxon>
    </lineage>
</organism>
<dbReference type="PROSITE" id="PS50102">
    <property type="entry name" value="RRM"/>
    <property type="match status" value="1"/>
</dbReference>
<evidence type="ECO:0000313" key="5">
    <source>
        <dbReference type="EMBL" id="VDN16603.1"/>
    </source>
</evidence>
<feature type="domain" description="RRM" evidence="4">
    <location>
        <begin position="17"/>
        <end position="88"/>
    </location>
</feature>